<dbReference type="STRING" id="655355.SAMN05216283_10317"/>
<comment type="similarity">
    <text evidence="2">Belongs to the SusD family.</text>
</comment>
<evidence type="ECO:0000256" key="5">
    <source>
        <dbReference type="ARBA" id="ARBA00023237"/>
    </source>
</evidence>
<dbReference type="InterPro" id="IPR011990">
    <property type="entry name" value="TPR-like_helical_dom_sf"/>
</dbReference>
<protein>
    <submittedName>
        <fullName evidence="8">Starch-binding associating with outer membrane</fullName>
    </submittedName>
</protein>
<evidence type="ECO:0000256" key="2">
    <source>
        <dbReference type="ARBA" id="ARBA00006275"/>
    </source>
</evidence>
<evidence type="ECO:0000313" key="9">
    <source>
        <dbReference type="Proteomes" id="UP000198964"/>
    </source>
</evidence>
<evidence type="ECO:0000256" key="1">
    <source>
        <dbReference type="ARBA" id="ARBA00004442"/>
    </source>
</evidence>
<organism evidence="8 9">
    <name type="scientific">Sunxiuqinia elliptica</name>
    <dbReference type="NCBI Taxonomy" id="655355"/>
    <lineage>
        <taxon>Bacteria</taxon>
        <taxon>Pseudomonadati</taxon>
        <taxon>Bacteroidota</taxon>
        <taxon>Bacteroidia</taxon>
        <taxon>Marinilabiliales</taxon>
        <taxon>Prolixibacteraceae</taxon>
        <taxon>Sunxiuqinia</taxon>
    </lineage>
</organism>
<dbReference type="AlphaFoldDB" id="A0A1I2GJ99"/>
<evidence type="ECO:0000313" key="8">
    <source>
        <dbReference type="EMBL" id="SFF17984.1"/>
    </source>
</evidence>
<dbReference type="RefSeq" id="WP_170846908.1">
    <property type="nucleotide sequence ID" value="NZ_FONW01000003.1"/>
</dbReference>
<dbReference type="CDD" id="cd08977">
    <property type="entry name" value="SusD"/>
    <property type="match status" value="1"/>
</dbReference>
<feature type="domain" description="RagB/SusD" evidence="6">
    <location>
        <begin position="322"/>
        <end position="479"/>
    </location>
</feature>
<dbReference type="Gene3D" id="1.25.40.390">
    <property type="match status" value="1"/>
</dbReference>
<dbReference type="GO" id="GO:0009279">
    <property type="term" value="C:cell outer membrane"/>
    <property type="evidence" value="ECO:0007669"/>
    <property type="project" value="UniProtKB-SubCell"/>
</dbReference>
<dbReference type="Pfam" id="PF14322">
    <property type="entry name" value="SusD-like_3"/>
    <property type="match status" value="1"/>
</dbReference>
<accession>A0A1I2GJ99</accession>
<evidence type="ECO:0000259" key="6">
    <source>
        <dbReference type="Pfam" id="PF07980"/>
    </source>
</evidence>
<keyword evidence="4" id="KW-0472">Membrane</keyword>
<keyword evidence="5" id="KW-0998">Cell outer membrane</keyword>
<evidence type="ECO:0000256" key="4">
    <source>
        <dbReference type="ARBA" id="ARBA00023136"/>
    </source>
</evidence>
<dbReference type="Proteomes" id="UP000198964">
    <property type="component" value="Unassembled WGS sequence"/>
</dbReference>
<keyword evidence="3" id="KW-0732">Signal</keyword>
<dbReference type="InterPro" id="IPR033985">
    <property type="entry name" value="SusD-like_N"/>
</dbReference>
<gene>
    <name evidence="8" type="ORF">SAMN05216283_10317</name>
</gene>
<name>A0A1I2GJ99_9BACT</name>
<keyword evidence="9" id="KW-1185">Reference proteome</keyword>
<comment type="subcellular location">
    <subcellularLocation>
        <location evidence="1">Cell outer membrane</location>
    </subcellularLocation>
</comment>
<dbReference type="InterPro" id="IPR012944">
    <property type="entry name" value="SusD_RagB_dom"/>
</dbReference>
<reference evidence="8 9" key="1">
    <citation type="submission" date="2016-10" db="EMBL/GenBank/DDBJ databases">
        <authorList>
            <person name="de Groot N.N."/>
        </authorList>
    </citation>
    <scope>NUCLEOTIDE SEQUENCE [LARGE SCALE GENOMIC DNA]</scope>
    <source>
        <strain evidence="8 9">CGMCC 1.9156</strain>
    </source>
</reference>
<feature type="domain" description="SusD-like N-terminal" evidence="7">
    <location>
        <begin position="93"/>
        <end position="212"/>
    </location>
</feature>
<proteinExistence type="inferred from homology"/>
<sequence>MKKNRYHSYLYYWLIALLLFQVSCKSLDEDPQSFVSPQSFGNSTSQIEAAYAASLNYLWRYWGGYGYGYGPFRHDDQLAGGNLNIGLDNGDGLWRMHYGALHNINNAIASIKAGNVKGATDEAKDLLLAQGLFLRAHNYFMLVRMFGGVPLITDETPDPIANPLPRSSIADVYNLIVSDLIFASSKLPESWTGEPGKPTKGAAQGILAKVYLTMATYPLNESSNYQKAADVALQVIESGNYSLVPGITDVFKLENKYGPEMMWSYNSTYDDIATDPQIWAPSVYADGGWGDAAIDTTFEHGWPDQVRKDAYLLLEWEGVPYTDFAEQTPFCKKFFFYLSEDDFNGYSSTMNWPVIRYADVLLIYAEAANMANGGPTDKAVDAINQVIDRANNYEENPLHPKLSTAMSQADFDAAVIQERSWELVFENADRWFDICRKRILDQVTARPDYLANFSEDDYLFPIPEIDLNLNELLEQNPGYSN</sequence>
<dbReference type="Pfam" id="PF07980">
    <property type="entry name" value="SusD_RagB"/>
    <property type="match status" value="1"/>
</dbReference>
<evidence type="ECO:0000256" key="3">
    <source>
        <dbReference type="ARBA" id="ARBA00022729"/>
    </source>
</evidence>
<dbReference type="EMBL" id="FONW01000003">
    <property type="protein sequence ID" value="SFF17984.1"/>
    <property type="molecule type" value="Genomic_DNA"/>
</dbReference>
<evidence type="ECO:0000259" key="7">
    <source>
        <dbReference type="Pfam" id="PF14322"/>
    </source>
</evidence>
<dbReference type="SUPFAM" id="SSF48452">
    <property type="entry name" value="TPR-like"/>
    <property type="match status" value="1"/>
</dbReference>